<dbReference type="SUPFAM" id="SSF57802">
    <property type="entry name" value="Rubredoxin-like"/>
    <property type="match status" value="1"/>
</dbReference>
<gene>
    <name evidence="5" type="ORF">TRIADDRAFT_64068</name>
</gene>
<dbReference type="GO" id="GO:0046872">
    <property type="term" value="F:metal ion binding"/>
    <property type="evidence" value="ECO:0007669"/>
    <property type="project" value="UniProtKB-KW"/>
</dbReference>
<dbReference type="CDD" id="cd00924">
    <property type="entry name" value="Cyt_c_Oxidase_Vb"/>
    <property type="match status" value="1"/>
</dbReference>
<keyword evidence="4" id="KW-0472">Membrane</keyword>
<dbReference type="RefSeq" id="XP_002114292.1">
    <property type="nucleotide sequence ID" value="XM_002114256.1"/>
</dbReference>
<dbReference type="GO" id="GO:0045277">
    <property type="term" value="C:respiratory chain complex IV"/>
    <property type="evidence" value="ECO:0007669"/>
    <property type="project" value="InterPro"/>
</dbReference>
<dbReference type="Proteomes" id="UP000009022">
    <property type="component" value="Unassembled WGS sequence"/>
</dbReference>
<dbReference type="AlphaFoldDB" id="B3S274"/>
<dbReference type="GeneID" id="6755189"/>
<dbReference type="PANTHER" id="PTHR10122:SF0">
    <property type="entry name" value="CYTOCHROME C OXIDASE SUBUNIT 5B, ISOFORM A-RELATED"/>
    <property type="match status" value="1"/>
</dbReference>
<dbReference type="FunCoup" id="B3S274">
    <property type="interactions" value="1400"/>
</dbReference>
<evidence type="ECO:0000256" key="3">
    <source>
        <dbReference type="PIRSR" id="PIRSR602124-1"/>
    </source>
</evidence>
<feature type="binding site" evidence="3">
    <location>
        <position position="136"/>
    </location>
    <ligand>
        <name>Zn(2+)</name>
        <dbReference type="ChEBI" id="CHEBI:29105"/>
    </ligand>
</feature>
<dbReference type="eggNOG" id="KOG3352">
    <property type="taxonomic scope" value="Eukaryota"/>
</dbReference>
<dbReference type="HOGENOM" id="CLU_1761133_0_0_1"/>
<reference evidence="5 6" key="1">
    <citation type="journal article" date="2008" name="Nature">
        <title>The Trichoplax genome and the nature of placozoans.</title>
        <authorList>
            <person name="Srivastava M."/>
            <person name="Begovic E."/>
            <person name="Chapman J."/>
            <person name="Putnam N.H."/>
            <person name="Hellsten U."/>
            <person name="Kawashima T."/>
            <person name="Kuo A."/>
            <person name="Mitros T."/>
            <person name="Salamov A."/>
            <person name="Carpenter M.L."/>
            <person name="Signorovitch A.Y."/>
            <person name="Moreno M.A."/>
            <person name="Kamm K."/>
            <person name="Grimwood J."/>
            <person name="Schmutz J."/>
            <person name="Shapiro H."/>
            <person name="Grigoriev I.V."/>
            <person name="Buss L.W."/>
            <person name="Schierwater B."/>
            <person name="Dellaporta S.L."/>
            <person name="Rokhsar D.S."/>
        </authorList>
    </citation>
    <scope>NUCLEOTIDE SEQUENCE [LARGE SCALE GENOMIC DNA]</scope>
    <source>
        <strain evidence="5 6">Grell-BS-1999</strain>
    </source>
</reference>
<keyword evidence="6" id="KW-1185">Reference proteome</keyword>
<keyword evidence="2 3" id="KW-0862">Zinc</keyword>
<dbReference type="PROSITE" id="PS51359">
    <property type="entry name" value="COX5B_2"/>
    <property type="match status" value="1"/>
</dbReference>
<keyword evidence="4" id="KW-0812">Transmembrane</keyword>
<dbReference type="STRING" id="10228.B3S274"/>
<dbReference type="Pfam" id="PF01215">
    <property type="entry name" value="COX5B"/>
    <property type="match status" value="1"/>
</dbReference>
<dbReference type="InterPro" id="IPR036972">
    <property type="entry name" value="Cyt_c_oxidase_su5b_sf"/>
</dbReference>
<dbReference type="PANTHER" id="PTHR10122">
    <property type="entry name" value="CYTOCHROME C OXIDASE SUBUNIT 5B, MITOCHONDRIAL"/>
    <property type="match status" value="1"/>
</dbReference>
<evidence type="ECO:0000313" key="5">
    <source>
        <dbReference type="EMBL" id="EDV23382.1"/>
    </source>
</evidence>
<feature type="binding site" evidence="3">
    <location>
        <position position="138"/>
    </location>
    <ligand>
        <name>Zn(2+)</name>
        <dbReference type="ChEBI" id="CHEBI:29105"/>
    </ligand>
</feature>
<dbReference type="GO" id="GO:0006123">
    <property type="term" value="P:mitochondrial electron transport, cytochrome c to oxygen"/>
    <property type="evidence" value="ECO:0000318"/>
    <property type="project" value="GO_Central"/>
</dbReference>
<organism evidence="5 6">
    <name type="scientific">Trichoplax adhaerens</name>
    <name type="common">Trichoplax reptans</name>
    <dbReference type="NCBI Taxonomy" id="10228"/>
    <lineage>
        <taxon>Eukaryota</taxon>
        <taxon>Metazoa</taxon>
        <taxon>Placozoa</taxon>
        <taxon>Uniplacotomia</taxon>
        <taxon>Trichoplacea</taxon>
        <taxon>Trichoplacidae</taxon>
        <taxon>Trichoplax</taxon>
    </lineage>
</organism>
<dbReference type="InParanoid" id="B3S274"/>
<dbReference type="CTD" id="6755189"/>
<evidence type="ECO:0000313" key="6">
    <source>
        <dbReference type="Proteomes" id="UP000009022"/>
    </source>
</evidence>
<dbReference type="PhylomeDB" id="B3S274"/>
<feature type="transmembrane region" description="Helical" evidence="4">
    <location>
        <begin position="20"/>
        <end position="38"/>
    </location>
</feature>
<protein>
    <recommendedName>
        <fullName evidence="7">Cytochrome c oxidase subunit 5B, mitochondrial</fullName>
    </recommendedName>
</protein>
<evidence type="ECO:0000256" key="2">
    <source>
        <dbReference type="ARBA" id="ARBA00022833"/>
    </source>
</evidence>
<dbReference type="GO" id="GO:0005740">
    <property type="term" value="C:mitochondrial envelope"/>
    <property type="evidence" value="ECO:0007669"/>
    <property type="project" value="InterPro"/>
</dbReference>
<keyword evidence="4" id="KW-1133">Transmembrane helix</keyword>
<dbReference type="OrthoDB" id="10249250at2759"/>
<feature type="binding site" evidence="3">
    <location>
        <position position="114"/>
    </location>
    <ligand>
        <name>Zn(2+)</name>
        <dbReference type="ChEBI" id="CHEBI:29105"/>
    </ligand>
</feature>
<feature type="binding site" evidence="3">
    <location>
        <position position="116"/>
    </location>
    <ligand>
        <name>Zn(2+)</name>
        <dbReference type="ChEBI" id="CHEBI:29105"/>
    </ligand>
</feature>
<accession>B3S274</accession>
<evidence type="ECO:0000256" key="4">
    <source>
        <dbReference type="SAM" id="Phobius"/>
    </source>
</evidence>
<dbReference type="Gene3D" id="2.60.11.10">
    <property type="entry name" value="Cytochrome c oxidase, subunit Vb"/>
    <property type="match status" value="1"/>
</dbReference>
<dbReference type="KEGG" id="tad:TRIADDRAFT_64068"/>
<dbReference type="InterPro" id="IPR002124">
    <property type="entry name" value="Cyt_c_oxidase_su5b"/>
</dbReference>
<keyword evidence="1 3" id="KW-0479">Metal-binding</keyword>
<name>B3S274_TRIAD</name>
<proteinExistence type="predicted"/>
<evidence type="ECO:0008006" key="7">
    <source>
        <dbReference type="Google" id="ProtNLM"/>
    </source>
</evidence>
<evidence type="ECO:0000256" key="1">
    <source>
        <dbReference type="ARBA" id="ARBA00022723"/>
    </source>
</evidence>
<dbReference type="GO" id="GO:0005739">
    <property type="term" value="C:mitochondrion"/>
    <property type="evidence" value="ECO:0000318"/>
    <property type="project" value="GO_Central"/>
</dbReference>
<sequence length="148" mass="16442">MGSDHSRVRPVLKPGDEYRGWALLLVIVRAPSGFVLVAHRWAFSFFPIVASDVGVTGRIPSASEQATGKEKFEHDAMMTGNTDPFDMSFHEGPWGTAVNPRGVPSHFDERILGCVCEPEATQIIYMTLKKGNPQQCDCGHWWKLVEAK</sequence>
<dbReference type="EMBL" id="DS985247">
    <property type="protein sequence ID" value="EDV23382.1"/>
    <property type="molecule type" value="Genomic_DNA"/>
</dbReference>